<feature type="compositionally biased region" description="Pro residues" evidence="1">
    <location>
        <begin position="87"/>
        <end position="104"/>
    </location>
</feature>
<gene>
    <name evidence="3" type="ORF">POCULU_LOCUS935</name>
</gene>
<feature type="region of interest" description="Disordered" evidence="1">
    <location>
        <begin position="306"/>
        <end position="342"/>
    </location>
</feature>
<dbReference type="AlphaFoldDB" id="A0A9N8Z2H2"/>
<comment type="caution">
    <text evidence="3">The sequence shown here is derived from an EMBL/GenBank/DDBJ whole genome shotgun (WGS) entry which is preliminary data.</text>
</comment>
<evidence type="ECO:0000256" key="1">
    <source>
        <dbReference type="SAM" id="MobiDB-lite"/>
    </source>
</evidence>
<keyword evidence="2" id="KW-1133">Transmembrane helix</keyword>
<dbReference type="PRINTS" id="PR01217">
    <property type="entry name" value="PRICHEXTENSN"/>
</dbReference>
<dbReference type="EMBL" id="CAJVPJ010000059">
    <property type="protein sequence ID" value="CAG8468801.1"/>
    <property type="molecule type" value="Genomic_DNA"/>
</dbReference>
<feature type="compositionally biased region" description="Pro residues" evidence="1">
    <location>
        <begin position="51"/>
        <end position="75"/>
    </location>
</feature>
<feature type="compositionally biased region" description="Low complexity" evidence="1">
    <location>
        <begin position="76"/>
        <end position="86"/>
    </location>
</feature>
<keyword evidence="2" id="KW-0472">Membrane</keyword>
<name>A0A9N8Z2H2_9GLOM</name>
<feature type="transmembrane region" description="Helical" evidence="2">
    <location>
        <begin position="221"/>
        <end position="246"/>
    </location>
</feature>
<protein>
    <submittedName>
        <fullName evidence="3">4096_t:CDS:1</fullName>
    </submittedName>
</protein>
<proteinExistence type="predicted"/>
<evidence type="ECO:0000313" key="3">
    <source>
        <dbReference type="EMBL" id="CAG8468801.1"/>
    </source>
</evidence>
<keyword evidence="2" id="KW-0812">Transmembrane</keyword>
<feature type="compositionally biased region" description="Polar residues" evidence="1">
    <location>
        <begin position="27"/>
        <end position="47"/>
    </location>
</feature>
<reference evidence="3" key="1">
    <citation type="submission" date="2021-06" db="EMBL/GenBank/DDBJ databases">
        <authorList>
            <person name="Kallberg Y."/>
            <person name="Tangrot J."/>
            <person name="Rosling A."/>
        </authorList>
    </citation>
    <scope>NUCLEOTIDE SEQUENCE</scope>
    <source>
        <strain evidence="3">IA702</strain>
    </source>
</reference>
<accession>A0A9N8Z2H2</accession>
<organism evidence="3 4">
    <name type="scientific">Paraglomus occultum</name>
    <dbReference type="NCBI Taxonomy" id="144539"/>
    <lineage>
        <taxon>Eukaryota</taxon>
        <taxon>Fungi</taxon>
        <taxon>Fungi incertae sedis</taxon>
        <taxon>Mucoromycota</taxon>
        <taxon>Glomeromycotina</taxon>
        <taxon>Glomeromycetes</taxon>
        <taxon>Paraglomerales</taxon>
        <taxon>Paraglomeraceae</taxon>
        <taxon>Paraglomus</taxon>
    </lineage>
</organism>
<evidence type="ECO:0000313" key="4">
    <source>
        <dbReference type="Proteomes" id="UP000789572"/>
    </source>
</evidence>
<feature type="region of interest" description="Disordered" evidence="1">
    <location>
        <begin position="382"/>
        <end position="403"/>
    </location>
</feature>
<dbReference type="Proteomes" id="UP000789572">
    <property type="component" value="Unassembled WGS sequence"/>
</dbReference>
<dbReference type="OrthoDB" id="10411458at2759"/>
<feature type="region of interest" description="Disordered" evidence="1">
    <location>
        <begin position="27"/>
        <end position="124"/>
    </location>
</feature>
<keyword evidence="4" id="KW-1185">Reference proteome</keyword>
<evidence type="ECO:0000256" key="2">
    <source>
        <dbReference type="SAM" id="Phobius"/>
    </source>
</evidence>
<sequence length="658" mass="68985">MSPRYKPISNDRTLLPLVGLPAALPLQSTNQPAASNTAVPSDTPLTNAQSPTPPSPPTPSPSPPSPPTPSPPSPAQPSAQPSTQPSAQPPAQPPAQPSAQPPAQPSAQSQPAPQQTAPTKSTITISVTNTSGVVTVTSTSTTFPPDPTETCVASGLGGTVTCNNPNSYCDKLSNTCNPKNSTGQPCSSGDQCISGFCSNDICVDVSSTSDENSNSNLGTKIGVVVGVIFGTAAIVGIFVCCIRLAYNRRQRKRYNYEMESDAYSDGVSVTEARRPSYPFAGGAAAFSSANPPFAARNVARSVVTDTTSDYNPRPKYNAVPAPVPPSMQYRGQGGSDVRPRDVNTSRTVQPGPLYPGPSQFTAANYQYANISSLSAPIPSQAPVAQHSYNQPPPAQPPVTGIIPKPDRVYSPRPAPALPQTDSMSANEVVNTVSNNAIRSPIVGAAIGAGVVGNNLQVPDARKSNASSDKGVQIVYRVANNKQAEEAHNRLFEAARDMNERQIGNTNNENAGAALDQTYLGIDALVPHGDFEERTGRKGGRYTMASMYTTSVYSTYSRDSSTSNFGLRPPDIKNALSMADVPDSPTLSYTGFYEANIASNKQELAQAASSNNSSEINVPINTETTTEAHRFGGGGSQTNSASFEDDLAAIHQFTLKHGL</sequence>
<feature type="compositionally biased region" description="Low complexity" evidence="1">
    <location>
        <begin position="105"/>
        <end position="124"/>
    </location>
</feature>